<protein>
    <submittedName>
        <fullName evidence="1">Uncharacterized protein</fullName>
    </submittedName>
</protein>
<reference evidence="1 2" key="1">
    <citation type="journal article" date="2018" name="Proc. Natl. Acad. Sci. U.S.A.">
        <title>Linking secondary metabolites to gene clusters through genome sequencing of six diverse Aspergillus species.</title>
        <authorList>
            <person name="Kaerboelling I."/>
            <person name="Vesth T.C."/>
            <person name="Frisvad J.C."/>
            <person name="Nybo J.L."/>
            <person name="Theobald S."/>
            <person name="Kuo A."/>
            <person name="Bowyer P."/>
            <person name="Matsuda Y."/>
            <person name="Mondo S."/>
            <person name="Lyhne E.K."/>
            <person name="Kogle M.E."/>
            <person name="Clum A."/>
            <person name="Lipzen A."/>
            <person name="Salamov A."/>
            <person name="Ngan C.Y."/>
            <person name="Daum C."/>
            <person name="Chiniquy J."/>
            <person name="Barry K."/>
            <person name="LaButti K."/>
            <person name="Haridas S."/>
            <person name="Simmons B.A."/>
            <person name="Magnuson J.K."/>
            <person name="Mortensen U.H."/>
            <person name="Larsen T.O."/>
            <person name="Grigoriev I.V."/>
            <person name="Baker S.E."/>
            <person name="Andersen M.R."/>
        </authorList>
    </citation>
    <scope>NUCLEOTIDE SEQUENCE [LARGE SCALE GENOMIC DNA]</scope>
    <source>
        <strain evidence="1 2">IBT 24754</strain>
    </source>
</reference>
<sequence>MACSIDLGHRVFRSSDSDLSLSLSSSLLMLLPPQHARRNSLECLKDALVSRNIWVFQTPELKLNLCVASRSNMGYPLSRFVSQLGDVICKAKLWSDLELSILFKSCIHRLERNDSLFNLSFGIRKRPALSNQKKPAKLPGILKNLGDLVPPVNIMAACLIAIDISLLYDHCHRQSTPLYTISLATQIDCYGELERDTLDIMRIKHLDGMGQSAVHFQFKSPSKKNGDSLSEEEPSALNNEQEFILFSAEKRTDSSSLESLFDLGFKALVGGGPRQRHNKEKKYMKNDLQCLSEIAPSVFNTEYRNAMNQRSRLIPSIAKSIMSILKLSDNQSLKDKLTAIEVSYSAKLQSWTSETIVNNTRTVLKATLWNIAQKSLCETERPQKISPLYSTENQIPNDILFSEACTEDLFDINDYTTIYSDSDPYLGTEDGYEYDDTEGAASILFSGDNLSETSAERLPGDQTDLDPEIYTTTTSETINGSSWKMQYPPISKHSGYVETYQEDSGLLIDDVFEDSLSGQTPHSHPLEFYTTKYPDHEETDLMLSDD</sequence>
<proteinExistence type="predicted"/>
<dbReference type="Proteomes" id="UP000244073">
    <property type="component" value="Unassembled WGS sequence"/>
</dbReference>
<gene>
    <name evidence="1" type="ORF">P175DRAFT_0496488</name>
</gene>
<organism evidence="1 2">
    <name type="scientific">Aspergillus ochraceoroseus IBT 24754</name>
    <dbReference type="NCBI Taxonomy" id="1392256"/>
    <lineage>
        <taxon>Eukaryota</taxon>
        <taxon>Fungi</taxon>
        <taxon>Dikarya</taxon>
        <taxon>Ascomycota</taxon>
        <taxon>Pezizomycotina</taxon>
        <taxon>Eurotiomycetes</taxon>
        <taxon>Eurotiomycetidae</taxon>
        <taxon>Eurotiales</taxon>
        <taxon>Aspergillaceae</taxon>
        <taxon>Aspergillus</taxon>
        <taxon>Aspergillus subgen. Nidulantes</taxon>
    </lineage>
</organism>
<dbReference type="RefSeq" id="XP_040748719.1">
    <property type="nucleotide sequence ID" value="XM_040896125.1"/>
</dbReference>
<accession>A0A2T5LM20</accession>
<dbReference type="GeneID" id="63813007"/>
<dbReference type="AlphaFoldDB" id="A0A2T5LM20"/>
<evidence type="ECO:0000313" key="2">
    <source>
        <dbReference type="Proteomes" id="UP000244073"/>
    </source>
</evidence>
<name>A0A2T5LM20_9EURO</name>
<dbReference type="VEuPathDB" id="FungiDB:P175DRAFT_0496488"/>
<evidence type="ECO:0000313" key="1">
    <source>
        <dbReference type="EMBL" id="PTU17327.1"/>
    </source>
</evidence>
<dbReference type="EMBL" id="MSFN02000011">
    <property type="protein sequence ID" value="PTU17327.1"/>
    <property type="molecule type" value="Genomic_DNA"/>
</dbReference>
<dbReference type="OrthoDB" id="4187154at2759"/>
<comment type="caution">
    <text evidence="1">The sequence shown here is derived from an EMBL/GenBank/DDBJ whole genome shotgun (WGS) entry which is preliminary data.</text>
</comment>